<name>A0A8X6NEQ4_NEPPI</name>
<keyword evidence="2" id="KW-1185">Reference proteome</keyword>
<reference evidence="1" key="1">
    <citation type="submission" date="2020-08" db="EMBL/GenBank/DDBJ databases">
        <title>Multicomponent nature underlies the extraordinary mechanical properties of spider dragline silk.</title>
        <authorList>
            <person name="Kono N."/>
            <person name="Nakamura H."/>
            <person name="Mori M."/>
            <person name="Yoshida Y."/>
            <person name="Ohtoshi R."/>
            <person name="Malay A.D."/>
            <person name="Moran D.A.P."/>
            <person name="Tomita M."/>
            <person name="Numata K."/>
            <person name="Arakawa K."/>
        </authorList>
    </citation>
    <scope>NUCLEOTIDE SEQUENCE</scope>
</reference>
<comment type="caution">
    <text evidence="1">The sequence shown here is derived from an EMBL/GenBank/DDBJ whole genome shotgun (WGS) entry which is preliminary data.</text>
</comment>
<dbReference type="Proteomes" id="UP000887013">
    <property type="component" value="Unassembled WGS sequence"/>
</dbReference>
<gene>
    <name evidence="1" type="ORF">NPIL_33161</name>
</gene>
<evidence type="ECO:0000313" key="1">
    <source>
        <dbReference type="EMBL" id="GFT11124.1"/>
    </source>
</evidence>
<dbReference type="OrthoDB" id="1686935at2759"/>
<accession>A0A8X6NEQ4</accession>
<dbReference type="EMBL" id="BMAW01057434">
    <property type="protein sequence ID" value="GFT11124.1"/>
    <property type="molecule type" value="Genomic_DNA"/>
</dbReference>
<organism evidence="1 2">
    <name type="scientific">Nephila pilipes</name>
    <name type="common">Giant wood spider</name>
    <name type="synonym">Nephila maculata</name>
    <dbReference type="NCBI Taxonomy" id="299642"/>
    <lineage>
        <taxon>Eukaryota</taxon>
        <taxon>Metazoa</taxon>
        <taxon>Ecdysozoa</taxon>
        <taxon>Arthropoda</taxon>
        <taxon>Chelicerata</taxon>
        <taxon>Arachnida</taxon>
        <taxon>Araneae</taxon>
        <taxon>Araneomorphae</taxon>
        <taxon>Entelegynae</taxon>
        <taxon>Araneoidea</taxon>
        <taxon>Nephilidae</taxon>
        <taxon>Nephila</taxon>
    </lineage>
</organism>
<dbReference type="AlphaFoldDB" id="A0A8X6NEQ4"/>
<evidence type="ECO:0000313" key="2">
    <source>
        <dbReference type="Proteomes" id="UP000887013"/>
    </source>
</evidence>
<proteinExistence type="predicted"/>
<sequence length="193" mass="21969">MPQFALPRSGRSPNLHSRTLKAILFCSASIQIQESLRSRFCNRSLRSLRVGSPMFNICSHGTLFHHQGSHLSICYNSQEEIELQAPVIVREPATRPPLEFLLTSSCPGIVHLLGPNVCAHTPFHRYRVDGTGRRCRFSLISCFKYNRYPVTRRHVSLFGSHFKTSRVGNLPTHHGVNFGAWNTPRHKTRNEPK</sequence>
<protein>
    <submittedName>
        <fullName evidence="1">Uncharacterized protein</fullName>
    </submittedName>
</protein>